<evidence type="ECO:0000313" key="3">
    <source>
        <dbReference type="Proteomes" id="UP000032142"/>
    </source>
</evidence>
<dbReference type="EMBL" id="KN403436">
    <property type="protein sequence ID" value="KHG15316.1"/>
    <property type="molecule type" value="Genomic_DNA"/>
</dbReference>
<reference evidence="3" key="1">
    <citation type="submission" date="2014-09" db="EMBL/GenBank/DDBJ databases">
        <authorList>
            <person name="Mudge J."/>
            <person name="Ramaraj T."/>
            <person name="Lindquist I.E."/>
            <person name="Bharti A.K."/>
            <person name="Sundararajan A."/>
            <person name="Cameron C.T."/>
            <person name="Woodward J.E."/>
            <person name="May G.D."/>
            <person name="Brubaker C."/>
            <person name="Broadhvest J."/>
            <person name="Wilkins T.A."/>
        </authorList>
    </citation>
    <scope>NUCLEOTIDE SEQUENCE</scope>
    <source>
        <strain evidence="3">cv. AKA8401</strain>
    </source>
</reference>
<accession>A0A0B0NW83</accession>
<protein>
    <submittedName>
        <fullName evidence="2">Uncharacterized protein</fullName>
    </submittedName>
</protein>
<proteinExistence type="predicted"/>
<keyword evidence="1" id="KW-0812">Transmembrane</keyword>
<feature type="transmembrane region" description="Helical" evidence="1">
    <location>
        <begin position="24"/>
        <end position="47"/>
    </location>
</feature>
<sequence length="65" mass="7147">MLISSGVKIPTKVDLSSVVTELRITLLFSITISIGVTMQLLAWIFSVSRLTTIVTRQVILVKLTT</sequence>
<gene>
    <name evidence="2" type="ORF">F383_09075</name>
</gene>
<evidence type="ECO:0000256" key="1">
    <source>
        <dbReference type="SAM" id="Phobius"/>
    </source>
</evidence>
<keyword evidence="1" id="KW-0472">Membrane</keyword>
<keyword evidence="1" id="KW-1133">Transmembrane helix</keyword>
<keyword evidence="3" id="KW-1185">Reference proteome</keyword>
<evidence type="ECO:0000313" key="2">
    <source>
        <dbReference type="EMBL" id="KHG15316.1"/>
    </source>
</evidence>
<dbReference type="Proteomes" id="UP000032142">
    <property type="component" value="Unassembled WGS sequence"/>
</dbReference>
<dbReference type="AlphaFoldDB" id="A0A0B0NW83"/>
<organism evidence="2 3">
    <name type="scientific">Gossypium arboreum</name>
    <name type="common">Tree cotton</name>
    <name type="synonym">Gossypium nanking</name>
    <dbReference type="NCBI Taxonomy" id="29729"/>
    <lineage>
        <taxon>Eukaryota</taxon>
        <taxon>Viridiplantae</taxon>
        <taxon>Streptophyta</taxon>
        <taxon>Embryophyta</taxon>
        <taxon>Tracheophyta</taxon>
        <taxon>Spermatophyta</taxon>
        <taxon>Magnoliopsida</taxon>
        <taxon>eudicotyledons</taxon>
        <taxon>Gunneridae</taxon>
        <taxon>Pentapetalae</taxon>
        <taxon>rosids</taxon>
        <taxon>malvids</taxon>
        <taxon>Malvales</taxon>
        <taxon>Malvaceae</taxon>
        <taxon>Malvoideae</taxon>
        <taxon>Gossypium</taxon>
    </lineage>
</organism>
<name>A0A0B0NW83_GOSAR</name>